<reference evidence="3" key="1">
    <citation type="journal article" date="2020" name="Stud. Mycol.">
        <title>101 Dothideomycetes genomes: a test case for predicting lifestyles and emergence of pathogens.</title>
        <authorList>
            <person name="Haridas S."/>
            <person name="Albert R."/>
            <person name="Binder M."/>
            <person name="Bloem J."/>
            <person name="Labutti K."/>
            <person name="Salamov A."/>
            <person name="Andreopoulos B."/>
            <person name="Baker S."/>
            <person name="Barry K."/>
            <person name="Bills G."/>
            <person name="Bluhm B."/>
            <person name="Cannon C."/>
            <person name="Castanera R."/>
            <person name="Culley D."/>
            <person name="Daum C."/>
            <person name="Ezra D."/>
            <person name="Gonzalez J."/>
            <person name="Henrissat B."/>
            <person name="Kuo A."/>
            <person name="Liang C."/>
            <person name="Lipzen A."/>
            <person name="Lutzoni F."/>
            <person name="Magnuson J."/>
            <person name="Mondo S."/>
            <person name="Nolan M."/>
            <person name="Ohm R."/>
            <person name="Pangilinan J."/>
            <person name="Park H.-J."/>
            <person name="Ramirez L."/>
            <person name="Alfaro M."/>
            <person name="Sun H."/>
            <person name="Tritt A."/>
            <person name="Yoshinaga Y."/>
            <person name="Zwiers L.-H."/>
            <person name="Turgeon B."/>
            <person name="Goodwin S."/>
            <person name="Spatafora J."/>
            <person name="Crous P."/>
            <person name="Grigoriev I."/>
        </authorList>
    </citation>
    <scope>NUCLEOTIDE SEQUENCE</scope>
    <source>
        <strain evidence="3">CBS 175.79</strain>
    </source>
</reference>
<dbReference type="EMBL" id="ML978074">
    <property type="protein sequence ID" value="KAF2011367.1"/>
    <property type="molecule type" value="Genomic_DNA"/>
</dbReference>
<dbReference type="GeneID" id="54286368"/>
<feature type="domain" description="Zn(2)-C6 fungal-type" evidence="2">
    <location>
        <begin position="10"/>
        <end position="39"/>
    </location>
</feature>
<dbReference type="InterPro" id="IPR053175">
    <property type="entry name" value="DHMBA_Reg_Transcription_Factor"/>
</dbReference>
<evidence type="ECO:0000313" key="4">
    <source>
        <dbReference type="Proteomes" id="UP000799778"/>
    </source>
</evidence>
<gene>
    <name evidence="3" type="ORF">BU24DRAFT_426444</name>
</gene>
<sequence>MVYRGKPGRGCQRCRERKLRCNLLKPTCGACSRAGAECTGYRDTSALRISDQTEAVRCRALQKRAQGTKTDALSFGSPKKLSLDLQVQARELFYAYYVTDFSRTWDFLLPFLNKTSTPEYLNLSIDAASLAFLHHQTRSGAALDLSHKQYAAALREMRAALGSPETAKVAHAMDASLVLDLFEKISNPGVIEPEDVSVAHVAGSLALIRLRGLSTFRDRASLQGLTRIALNAMVTALYRREPVPEEVVEVRAYAASFIDTTDPKWRLTGLMIECANLLCTSNKDSMERGEILRRCMDLDMRFAQLATDLEKPHRNDIPEIKTERMLEPYYDMTQDRTGTQMTNVVRLTRIMLCEEMTQSSGQATTADSLRMHHHAQPIVEEMIRQICTLTPQMTDCKVDTARDLSKYPGTQSSGKVPTHTLTHSLDVYIILFSLYVAAWSSFCPPETRSWITKEVEYIADRFGVKQAAMVATAMKSEKMIGPWQVYQLLGSYAFAA</sequence>
<protein>
    <recommendedName>
        <fullName evidence="2">Zn(2)-C6 fungal-type domain-containing protein</fullName>
    </recommendedName>
</protein>
<dbReference type="Proteomes" id="UP000799778">
    <property type="component" value="Unassembled WGS sequence"/>
</dbReference>
<dbReference type="PANTHER" id="PTHR38791:SF1">
    <property type="entry name" value="TRANSCRIPTION FACTOR, PUTATIVE-RELATED"/>
    <property type="match status" value="1"/>
</dbReference>
<dbReference type="GO" id="GO:0000981">
    <property type="term" value="F:DNA-binding transcription factor activity, RNA polymerase II-specific"/>
    <property type="evidence" value="ECO:0007669"/>
    <property type="project" value="InterPro"/>
</dbReference>
<dbReference type="InterPro" id="IPR036864">
    <property type="entry name" value="Zn2-C6_fun-type_DNA-bd_sf"/>
</dbReference>
<keyword evidence="1" id="KW-0539">Nucleus</keyword>
<dbReference type="PROSITE" id="PS50048">
    <property type="entry name" value="ZN2_CY6_FUNGAL_2"/>
    <property type="match status" value="1"/>
</dbReference>
<organism evidence="3 4">
    <name type="scientific">Aaosphaeria arxii CBS 175.79</name>
    <dbReference type="NCBI Taxonomy" id="1450172"/>
    <lineage>
        <taxon>Eukaryota</taxon>
        <taxon>Fungi</taxon>
        <taxon>Dikarya</taxon>
        <taxon>Ascomycota</taxon>
        <taxon>Pezizomycotina</taxon>
        <taxon>Dothideomycetes</taxon>
        <taxon>Pleosporomycetidae</taxon>
        <taxon>Pleosporales</taxon>
        <taxon>Pleosporales incertae sedis</taxon>
        <taxon>Aaosphaeria</taxon>
    </lineage>
</organism>
<dbReference type="Pfam" id="PF00172">
    <property type="entry name" value="Zn_clus"/>
    <property type="match status" value="1"/>
</dbReference>
<accession>A0A6A5XEX5</accession>
<evidence type="ECO:0000259" key="2">
    <source>
        <dbReference type="PROSITE" id="PS50048"/>
    </source>
</evidence>
<dbReference type="GO" id="GO:0008270">
    <property type="term" value="F:zinc ion binding"/>
    <property type="evidence" value="ECO:0007669"/>
    <property type="project" value="InterPro"/>
</dbReference>
<dbReference type="SUPFAM" id="SSF57701">
    <property type="entry name" value="Zn2/Cys6 DNA-binding domain"/>
    <property type="match status" value="1"/>
</dbReference>
<proteinExistence type="predicted"/>
<evidence type="ECO:0000313" key="3">
    <source>
        <dbReference type="EMBL" id="KAF2011367.1"/>
    </source>
</evidence>
<keyword evidence="4" id="KW-1185">Reference proteome</keyword>
<dbReference type="AlphaFoldDB" id="A0A6A5XEX5"/>
<dbReference type="CDD" id="cd00067">
    <property type="entry name" value="GAL4"/>
    <property type="match status" value="1"/>
</dbReference>
<dbReference type="SMART" id="SM00066">
    <property type="entry name" value="GAL4"/>
    <property type="match status" value="1"/>
</dbReference>
<dbReference type="PROSITE" id="PS00463">
    <property type="entry name" value="ZN2_CY6_FUNGAL_1"/>
    <property type="match status" value="1"/>
</dbReference>
<dbReference type="OrthoDB" id="5429770at2759"/>
<dbReference type="RefSeq" id="XP_033379706.1">
    <property type="nucleotide sequence ID" value="XM_033528971.1"/>
</dbReference>
<dbReference type="Gene3D" id="4.10.240.10">
    <property type="entry name" value="Zn(2)-C6 fungal-type DNA-binding domain"/>
    <property type="match status" value="1"/>
</dbReference>
<name>A0A6A5XEX5_9PLEO</name>
<dbReference type="InterPro" id="IPR001138">
    <property type="entry name" value="Zn2Cys6_DnaBD"/>
</dbReference>
<evidence type="ECO:0000256" key="1">
    <source>
        <dbReference type="ARBA" id="ARBA00023242"/>
    </source>
</evidence>
<dbReference type="PANTHER" id="PTHR38791">
    <property type="entry name" value="ZN(II)2CYS6 TRANSCRIPTION FACTOR (EUROFUNG)-RELATED-RELATED"/>
    <property type="match status" value="1"/>
</dbReference>